<gene>
    <name evidence="3" type="ORF">GCM10011503_15990</name>
</gene>
<keyword evidence="1" id="KW-0732">Signal</keyword>
<dbReference type="Gene3D" id="2.60.40.2470">
    <property type="entry name" value="SoxY domain"/>
    <property type="match status" value="1"/>
</dbReference>
<dbReference type="NCBIfam" id="TIGR04487">
    <property type="entry name" value="SoxY_para_1"/>
    <property type="match status" value="1"/>
</dbReference>
<dbReference type="Proteomes" id="UP000628854">
    <property type="component" value="Unassembled WGS sequence"/>
</dbReference>
<feature type="domain" description="Ig-like SoxY" evidence="2">
    <location>
        <begin position="47"/>
        <end position="156"/>
    </location>
</feature>
<name>A0ABQ1JJW1_9PROT</name>
<dbReference type="EMBL" id="BMKF01000002">
    <property type="protein sequence ID" value="GGB68168.1"/>
    <property type="molecule type" value="Genomic_DNA"/>
</dbReference>
<feature type="signal peptide" evidence="1">
    <location>
        <begin position="1"/>
        <end position="39"/>
    </location>
</feature>
<dbReference type="PROSITE" id="PS51318">
    <property type="entry name" value="TAT"/>
    <property type="match status" value="1"/>
</dbReference>
<dbReference type="RefSeq" id="WP_233124027.1">
    <property type="nucleotide sequence ID" value="NZ_BMKF01000002.1"/>
</dbReference>
<reference evidence="4" key="1">
    <citation type="journal article" date="2019" name="Int. J. Syst. Evol. Microbiol.">
        <title>The Global Catalogue of Microorganisms (GCM) 10K type strain sequencing project: providing services to taxonomists for standard genome sequencing and annotation.</title>
        <authorList>
            <consortium name="The Broad Institute Genomics Platform"/>
            <consortium name="The Broad Institute Genome Sequencing Center for Infectious Disease"/>
            <person name="Wu L."/>
            <person name="Ma J."/>
        </authorList>
    </citation>
    <scope>NUCLEOTIDE SEQUENCE [LARGE SCALE GENOMIC DNA]</scope>
    <source>
        <strain evidence="4">CGMCC 1.15928</strain>
    </source>
</reference>
<proteinExistence type="predicted"/>
<evidence type="ECO:0000256" key="1">
    <source>
        <dbReference type="SAM" id="SignalP"/>
    </source>
</evidence>
<feature type="chain" id="PRO_5047247554" evidence="1">
    <location>
        <begin position="40"/>
        <end position="159"/>
    </location>
</feature>
<comment type="caution">
    <text evidence="3">The sequence shown here is derived from an EMBL/GenBank/DDBJ whole genome shotgun (WGS) entry which is preliminary data.</text>
</comment>
<dbReference type="InterPro" id="IPR006311">
    <property type="entry name" value="TAT_signal"/>
</dbReference>
<evidence type="ECO:0000313" key="3">
    <source>
        <dbReference type="EMBL" id="GGB68168.1"/>
    </source>
</evidence>
<evidence type="ECO:0000259" key="2">
    <source>
        <dbReference type="Pfam" id="PF13501"/>
    </source>
</evidence>
<dbReference type="InterPro" id="IPR016568">
    <property type="entry name" value="Sulphur_oxidation_SoxY"/>
</dbReference>
<dbReference type="PIRSF" id="PIRSF010312">
    <property type="entry name" value="Sulphur_oxidation_SoxY"/>
    <property type="match status" value="1"/>
</dbReference>
<sequence>MEMMKQDKFNFMLDRRRLLTLGTAGLVCAAFPMSTSAEAADADKAIRDLFGDGELNEGRVTVDLPPIAENGNSVAIKVTVDSPMTENDHVRRIAIISPRNPLAEVAEFQLGPRAGKAEVATRIRMAGTQTIRAVAEMSDGSLWLGKASTVVTLAACIIG</sequence>
<dbReference type="InterPro" id="IPR032711">
    <property type="entry name" value="SoxY"/>
</dbReference>
<dbReference type="Pfam" id="PF13501">
    <property type="entry name" value="SoxY"/>
    <property type="match status" value="1"/>
</dbReference>
<protein>
    <submittedName>
        <fullName evidence="3">Sulfur oxidation protein SoxY</fullName>
    </submittedName>
</protein>
<dbReference type="InterPro" id="IPR038162">
    <property type="entry name" value="SoxY_sf"/>
</dbReference>
<accession>A0ABQ1JJW1</accession>
<dbReference type="InterPro" id="IPR030997">
    <property type="entry name" value="SoxY_para_1"/>
</dbReference>
<evidence type="ECO:0000313" key="4">
    <source>
        <dbReference type="Proteomes" id="UP000628854"/>
    </source>
</evidence>
<keyword evidence="4" id="KW-1185">Reference proteome</keyword>
<organism evidence="3 4">
    <name type="scientific">Henriciella pelagia</name>
    <dbReference type="NCBI Taxonomy" id="1977912"/>
    <lineage>
        <taxon>Bacteria</taxon>
        <taxon>Pseudomonadati</taxon>
        <taxon>Pseudomonadota</taxon>
        <taxon>Alphaproteobacteria</taxon>
        <taxon>Hyphomonadales</taxon>
        <taxon>Hyphomonadaceae</taxon>
        <taxon>Henriciella</taxon>
    </lineage>
</organism>